<keyword evidence="4" id="KW-0378">Hydrolase</keyword>
<evidence type="ECO:0000256" key="5">
    <source>
        <dbReference type="ARBA" id="ARBA00023316"/>
    </source>
</evidence>
<dbReference type="CDD" id="cd06583">
    <property type="entry name" value="PGRP"/>
    <property type="match status" value="1"/>
</dbReference>
<evidence type="ECO:0000256" key="4">
    <source>
        <dbReference type="ARBA" id="ARBA00022801"/>
    </source>
</evidence>
<accession>W0HW92</accession>
<dbReference type="SUPFAM" id="SSF55846">
    <property type="entry name" value="N-acetylmuramoyl-L-alanine amidase-like"/>
    <property type="match status" value="1"/>
</dbReference>
<dbReference type="AlphaFoldDB" id="W0HW92"/>
<dbReference type="PANTHER" id="PTHR30417">
    <property type="entry name" value="N-ACETYLMURAMOYL-L-ALANINE AMIDASE AMID"/>
    <property type="match status" value="1"/>
</dbReference>
<dbReference type="EMBL" id="CP006569">
    <property type="protein sequence ID" value="AHF78039.1"/>
    <property type="molecule type" value="Genomic_DNA"/>
</dbReference>
<gene>
    <name evidence="7" type="ORF">Sant_3033</name>
</gene>
<sequence>MYPIDATSYRSVKGFNQRVRFLIMHYTALNFADSVNALSGDATLSAHYLVPNPDDQSYIDAGFNDMRIFNLVDEKDRAWHAGLSAWAGRNNLNDTSIGIENVNLASVNAGKWTFPPYPAVQVEAIIQLAQSVLQHYPDITPTQVVGHSDVAPGRKFDPGAAFPWKKLYEAGIGAWFDDATKQQYSDEFAEHGTPDQAAIKAKLKTYGYNVAGATGAGGYKNLIQAFQLHFRPADWQGTVDNETAAILYALVDKYFNK</sequence>
<name>W0HW92_9GAMM</name>
<comment type="similarity">
    <text evidence="2">Belongs to the N-acetylmuramoyl-L-alanine amidase 2 family.</text>
</comment>
<dbReference type="GO" id="GO:0019867">
    <property type="term" value="C:outer membrane"/>
    <property type="evidence" value="ECO:0007669"/>
    <property type="project" value="TreeGrafter"/>
</dbReference>
<dbReference type="SUPFAM" id="SSF47090">
    <property type="entry name" value="PGBD-like"/>
    <property type="match status" value="1"/>
</dbReference>
<dbReference type="GO" id="GO:0071555">
    <property type="term" value="P:cell wall organization"/>
    <property type="evidence" value="ECO:0007669"/>
    <property type="project" value="UniProtKB-KW"/>
</dbReference>
<evidence type="ECO:0000259" key="6">
    <source>
        <dbReference type="SMART" id="SM00644"/>
    </source>
</evidence>
<evidence type="ECO:0000313" key="7">
    <source>
        <dbReference type="EMBL" id="AHF78039.1"/>
    </source>
</evidence>
<organism evidence="7 8">
    <name type="scientific">Sodalis praecaptivus</name>
    <dbReference type="NCBI Taxonomy" id="1239307"/>
    <lineage>
        <taxon>Bacteria</taxon>
        <taxon>Pseudomonadati</taxon>
        <taxon>Pseudomonadota</taxon>
        <taxon>Gammaproteobacteria</taxon>
        <taxon>Enterobacterales</taxon>
        <taxon>Bruguierivoracaceae</taxon>
        <taxon>Sodalis</taxon>
    </lineage>
</organism>
<dbReference type="GO" id="GO:0009254">
    <property type="term" value="P:peptidoglycan turnover"/>
    <property type="evidence" value="ECO:0007669"/>
    <property type="project" value="TreeGrafter"/>
</dbReference>
<dbReference type="FunFam" id="3.40.80.10:FF:000003">
    <property type="entry name" value="N-acetylmuramoyl-L-alanine amidase"/>
    <property type="match status" value="1"/>
</dbReference>
<dbReference type="InterPro" id="IPR036505">
    <property type="entry name" value="Amidase/PGRP_sf"/>
</dbReference>
<proteinExistence type="inferred from homology"/>
<dbReference type="PANTHER" id="PTHR30417:SF12">
    <property type="entry name" value="N-ACETYLMURAMOYL-L-ALANINE AMIDASE"/>
    <property type="match status" value="1"/>
</dbReference>
<protein>
    <recommendedName>
        <fullName evidence="3">N-acetylmuramoyl-L-alanine amidase</fullName>
        <ecNumber evidence="3">3.5.1.28</ecNumber>
    </recommendedName>
</protein>
<dbReference type="EC" id="3.5.1.28" evidence="3"/>
<evidence type="ECO:0000256" key="1">
    <source>
        <dbReference type="ARBA" id="ARBA00001561"/>
    </source>
</evidence>
<dbReference type="PATRIC" id="fig|1239307.3.peg.3334"/>
<reference evidence="7 8" key="1">
    <citation type="journal article" date="2014" name="Genome Biol. Evol.">
        <title>Genome degeneration and adaptation in a nascent stage of symbiosis.</title>
        <authorList>
            <person name="Oakeson K.F."/>
            <person name="Gil R."/>
            <person name="Clayton A.L."/>
            <person name="Dunn D.M."/>
            <person name="von Niederhausern A.C."/>
            <person name="Hamil C."/>
            <person name="Aoyagi A."/>
            <person name="Duval B."/>
            <person name="Baca A."/>
            <person name="Silva F.J."/>
            <person name="Vallier A."/>
            <person name="Jackson D.G."/>
            <person name="Latorre A."/>
            <person name="Weiss R.B."/>
            <person name="Heddi A."/>
            <person name="Moya A."/>
            <person name="Dale C."/>
        </authorList>
    </citation>
    <scope>NUCLEOTIDE SEQUENCE [LARGE SCALE GENOMIC DNA]</scope>
    <source>
        <strain evidence="7 8">HS1</strain>
    </source>
</reference>
<dbReference type="InterPro" id="IPR051206">
    <property type="entry name" value="NAMLAA_amidase_2"/>
</dbReference>
<dbReference type="Pfam" id="PF01510">
    <property type="entry name" value="Amidase_2"/>
    <property type="match status" value="1"/>
</dbReference>
<feature type="domain" description="N-acetylmuramoyl-L-alanine amidase" evidence="6">
    <location>
        <begin position="7"/>
        <end position="159"/>
    </location>
</feature>
<evidence type="ECO:0000313" key="8">
    <source>
        <dbReference type="Proteomes" id="UP000019028"/>
    </source>
</evidence>
<dbReference type="SMART" id="SM00644">
    <property type="entry name" value="Ami_2"/>
    <property type="match status" value="1"/>
</dbReference>
<dbReference type="Gene3D" id="3.40.80.10">
    <property type="entry name" value="Peptidoglycan recognition protein-like"/>
    <property type="match status" value="1"/>
</dbReference>
<dbReference type="GO" id="GO:0008745">
    <property type="term" value="F:N-acetylmuramoyl-L-alanine amidase activity"/>
    <property type="evidence" value="ECO:0007669"/>
    <property type="project" value="UniProtKB-EC"/>
</dbReference>
<dbReference type="InterPro" id="IPR036365">
    <property type="entry name" value="PGBD-like_sf"/>
</dbReference>
<keyword evidence="8" id="KW-1185">Reference proteome</keyword>
<dbReference type="OrthoDB" id="9794842at2"/>
<comment type="catalytic activity">
    <reaction evidence="1">
        <text>Hydrolyzes the link between N-acetylmuramoyl residues and L-amino acid residues in certain cell-wall glycopeptides.</text>
        <dbReference type="EC" id="3.5.1.28"/>
    </reaction>
</comment>
<dbReference type="Gene3D" id="1.10.101.10">
    <property type="entry name" value="PGBD-like superfamily/PGBD"/>
    <property type="match status" value="1"/>
</dbReference>
<evidence type="ECO:0000256" key="3">
    <source>
        <dbReference type="ARBA" id="ARBA00011901"/>
    </source>
</evidence>
<dbReference type="HOGENOM" id="CLU_049290_2_0_6"/>
<dbReference type="InterPro" id="IPR036366">
    <property type="entry name" value="PGBDSf"/>
</dbReference>
<evidence type="ECO:0000256" key="2">
    <source>
        <dbReference type="ARBA" id="ARBA00007553"/>
    </source>
</evidence>
<dbReference type="KEGG" id="sod:Sant_3033"/>
<dbReference type="Proteomes" id="UP000019028">
    <property type="component" value="Chromosome"/>
</dbReference>
<dbReference type="InterPro" id="IPR002502">
    <property type="entry name" value="Amidase_domain"/>
</dbReference>
<dbReference type="RefSeq" id="WP_025423174.1">
    <property type="nucleotide sequence ID" value="NZ_CP006569.1"/>
</dbReference>
<dbReference type="GO" id="GO:0009253">
    <property type="term" value="P:peptidoglycan catabolic process"/>
    <property type="evidence" value="ECO:0007669"/>
    <property type="project" value="InterPro"/>
</dbReference>
<keyword evidence="5" id="KW-0961">Cell wall biogenesis/degradation</keyword>